<organism evidence="1 2">
    <name type="scientific">Allonocardiopsis opalescens</name>
    <dbReference type="NCBI Taxonomy" id="1144618"/>
    <lineage>
        <taxon>Bacteria</taxon>
        <taxon>Bacillati</taxon>
        <taxon>Actinomycetota</taxon>
        <taxon>Actinomycetes</taxon>
        <taxon>Streptosporangiales</taxon>
        <taxon>Allonocardiopsis</taxon>
    </lineage>
</organism>
<keyword evidence="2" id="KW-1185">Reference proteome</keyword>
<evidence type="ECO:0000313" key="2">
    <source>
        <dbReference type="Proteomes" id="UP000237846"/>
    </source>
</evidence>
<dbReference type="EMBL" id="PVZC01000002">
    <property type="protein sequence ID" value="PRY00477.1"/>
    <property type="molecule type" value="Genomic_DNA"/>
</dbReference>
<dbReference type="GO" id="GO:0008168">
    <property type="term" value="F:methyltransferase activity"/>
    <property type="evidence" value="ECO:0007669"/>
    <property type="project" value="UniProtKB-KW"/>
</dbReference>
<name>A0A2T0Q9G2_9ACTN</name>
<gene>
    <name evidence="1" type="ORF">CLV72_102108</name>
</gene>
<keyword evidence="1" id="KW-0808">Transferase</keyword>
<sequence>MGDQAGRRRARGERGAVDPIDWAHSFDMDEQKEPVDLRTDQAHGARIYDYILGGKDHYAKDREAGDASLQAWPALRTHMRANRTFMHRVVRYLAAEKGVRQFLDIGTGIPTSPNLHEVVQQVDPRCRVVYVDNDPIVLVHARAFMDTGSAEGGINYIDADMREPDKILSAPQLRDTLDLTRPVGLTMIAMVHFILDDDEAYRVVRRVIDAMPPGSYFAASVATDDFAPEVLAKVARTYADHGEPLRWRTRAQAEKFFEGTELLDPGVVQIHKWHPDPAEAGIRDEDIAMYGGVAYKP</sequence>
<dbReference type="InterPro" id="IPR029063">
    <property type="entry name" value="SAM-dependent_MTases_sf"/>
</dbReference>
<comment type="caution">
    <text evidence="1">The sequence shown here is derived from an EMBL/GenBank/DDBJ whole genome shotgun (WGS) entry which is preliminary data.</text>
</comment>
<evidence type="ECO:0000313" key="1">
    <source>
        <dbReference type="EMBL" id="PRY00477.1"/>
    </source>
</evidence>
<accession>A0A2T0Q9G2</accession>
<dbReference type="PIRSF" id="PIRSF017393">
    <property type="entry name" value="MTase_SAV2177"/>
    <property type="match status" value="1"/>
</dbReference>
<dbReference type="InterPro" id="IPR006764">
    <property type="entry name" value="SAM_dep_MeTrfase_SAV2177_type"/>
</dbReference>
<dbReference type="GO" id="GO:0032259">
    <property type="term" value="P:methylation"/>
    <property type="evidence" value="ECO:0007669"/>
    <property type="project" value="UniProtKB-KW"/>
</dbReference>
<dbReference type="Gene3D" id="3.40.50.150">
    <property type="entry name" value="Vaccinia Virus protein VP39"/>
    <property type="match status" value="1"/>
</dbReference>
<dbReference type="SUPFAM" id="SSF53335">
    <property type="entry name" value="S-adenosyl-L-methionine-dependent methyltransferases"/>
    <property type="match status" value="1"/>
</dbReference>
<reference evidence="1 2" key="1">
    <citation type="submission" date="2018-03" db="EMBL/GenBank/DDBJ databases">
        <title>Genomic Encyclopedia of Archaeal and Bacterial Type Strains, Phase II (KMG-II): from individual species to whole genera.</title>
        <authorList>
            <person name="Goeker M."/>
        </authorList>
    </citation>
    <scope>NUCLEOTIDE SEQUENCE [LARGE SCALE GENOMIC DNA]</scope>
    <source>
        <strain evidence="1 2">DSM 45601</strain>
    </source>
</reference>
<proteinExistence type="predicted"/>
<dbReference type="Proteomes" id="UP000237846">
    <property type="component" value="Unassembled WGS sequence"/>
</dbReference>
<dbReference type="Pfam" id="PF04672">
    <property type="entry name" value="Methyltransf_19"/>
    <property type="match status" value="1"/>
</dbReference>
<keyword evidence="1" id="KW-0489">Methyltransferase</keyword>
<dbReference type="AlphaFoldDB" id="A0A2T0Q9G2"/>
<protein>
    <submittedName>
        <fullName evidence="1">S-adenosyl methyltransferase</fullName>
    </submittedName>
</protein>